<feature type="transmembrane region" description="Helical" evidence="13">
    <location>
        <begin position="44"/>
        <end position="63"/>
    </location>
</feature>
<evidence type="ECO:0000256" key="7">
    <source>
        <dbReference type="ARBA" id="ARBA00022989"/>
    </source>
</evidence>
<keyword evidence="7 13" id="KW-1133">Transmembrane helix</keyword>
<keyword evidence="6" id="KW-1043">Host membrane</keyword>
<evidence type="ECO:0000256" key="9">
    <source>
        <dbReference type="ARBA" id="ARBA00023136"/>
    </source>
</evidence>
<dbReference type="Pfam" id="PF02495">
    <property type="entry name" value="TGBp3"/>
    <property type="match status" value="1"/>
</dbReference>
<evidence type="ECO:0000256" key="8">
    <source>
        <dbReference type="ARBA" id="ARBA00023031"/>
    </source>
</evidence>
<keyword evidence="4" id="KW-0813">Transport</keyword>
<protein>
    <recommendedName>
        <fullName evidence="3">Movement protein TGBp3</fullName>
    </recommendedName>
    <alternativeName>
        <fullName evidence="12">Triple gene block 3 protein</fullName>
    </alternativeName>
</protein>
<evidence type="ECO:0000256" key="11">
    <source>
        <dbReference type="ARBA" id="ARBA00025270"/>
    </source>
</evidence>
<evidence type="ECO:0000256" key="3">
    <source>
        <dbReference type="ARBA" id="ARBA00013812"/>
    </source>
</evidence>
<proteinExistence type="inferred from homology"/>
<dbReference type="InterPro" id="IPR003411">
    <property type="entry name" value="TGBp3"/>
</dbReference>
<reference evidence="14" key="1">
    <citation type="submission" date="2010-08" db="EMBL/GenBank/DDBJ databases">
        <title>Molecular characterization of an isolate of Nerine virus X infecting African lily plant.</title>
        <authorList>
            <person name="Chiang F.L."/>
            <person name="Chen C.C."/>
            <person name="Chang C.A."/>
        </authorList>
    </citation>
    <scope>NUCLEOTIDE SEQUENCE</scope>
    <source>
        <strain evidence="14">AL-1</strain>
    </source>
</reference>
<name>G9B9X2_9VIRU</name>
<accession>G9B9X2</accession>
<dbReference type="GO" id="GO:0044167">
    <property type="term" value="C:host cell endoplasmic reticulum membrane"/>
    <property type="evidence" value="ECO:0007669"/>
    <property type="project" value="UniProtKB-SubCell"/>
</dbReference>
<evidence type="ECO:0000256" key="12">
    <source>
        <dbReference type="ARBA" id="ARBA00033148"/>
    </source>
</evidence>
<keyword evidence="9 13" id="KW-0472">Membrane</keyword>
<sequence>MEAATGTEPSLSPIARHNAIYHRLTAPVTASSPQHSPSYSQRQFILALSASIAALILTLAVIASQTPPPCVVHLDGNSAHIENCSNQPELPELVNAASNHVRGLIKPELEIEPHCSYGKH</sequence>
<evidence type="ECO:0000256" key="13">
    <source>
        <dbReference type="SAM" id="Phobius"/>
    </source>
</evidence>
<organism evidence="14">
    <name type="scientific">Nerine virus X</name>
    <dbReference type="NCBI Taxonomy" id="333348"/>
    <lineage>
        <taxon>Viruses</taxon>
        <taxon>Riboviria</taxon>
        <taxon>Orthornavirae</taxon>
        <taxon>Kitrinoviricota</taxon>
        <taxon>Alsuviricetes</taxon>
        <taxon>Tymovirales</taxon>
        <taxon>Alphaflexiviridae</taxon>
        <taxon>Potexvirus</taxon>
        <taxon>Potexvirus ecsnerinis</taxon>
    </lineage>
</organism>
<keyword evidence="5 13" id="KW-0812">Transmembrane</keyword>
<comment type="similarity">
    <text evidence="2">Belongs to the Tymovirales TGBp3 protein family.</text>
</comment>
<keyword evidence="10" id="KW-1038">Host endoplasmic reticulum</keyword>
<dbReference type="EMBL" id="HQ166713">
    <property type="protein sequence ID" value="AEM23893.1"/>
    <property type="molecule type" value="Genomic_RNA"/>
</dbReference>
<keyword evidence="8" id="KW-0916">Viral movement protein</keyword>
<dbReference type="GO" id="GO:0046740">
    <property type="term" value="P:transport of virus in host, cell to cell"/>
    <property type="evidence" value="ECO:0007669"/>
    <property type="project" value="UniProtKB-KW"/>
</dbReference>
<evidence type="ECO:0000256" key="5">
    <source>
        <dbReference type="ARBA" id="ARBA00022692"/>
    </source>
</evidence>
<comment type="function">
    <text evidence="11">Plays a role in viral cell-to-cell propagation, by facilitating genome transport to neighboring plant cells through plasmosdesmata. May induce the formation of granular vesicles derived from the Endoplasmic reticulum, which align on actin filaments.</text>
</comment>
<comment type="subcellular location">
    <subcellularLocation>
        <location evidence="1">Host endoplasmic reticulum membrane</location>
    </subcellularLocation>
</comment>
<evidence type="ECO:0000256" key="2">
    <source>
        <dbReference type="ARBA" id="ARBA00010355"/>
    </source>
</evidence>
<evidence type="ECO:0000313" key="14">
    <source>
        <dbReference type="EMBL" id="AEM23893.1"/>
    </source>
</evidence>
<evidence type="ECO:0000256" key="4">
    <source>
        <dbReference type="ARBA" id="ARBA00022448"/>
    </source>
</evidence>
<evidence type="ECO:0000256" key="1">
    <source>
        <dbReference type="ARBA" id="ARBA00004625"/>
    </source>
</evidence>
<evidence type="ECO:0000256" key="6">
    <source>
        <dbReference type="ARBA" id="ARBA00022870"/>
    </source>
</evidence>
<evidence type="ECO:0000256" key="10">
    <source>
        <dbReference type="ARBA" id="ARBA00023184"/>
    </source>
</evidence>